<dbReference type="RefSeq" id="WP_002628490.1">
    <property type="nucleotide sequence ID" value="NZ_AFLV02000032.1"/>
</dbReference>
<protein>
    <recommendedName>
        <fullName evidence="20">Riboflavin biosynthesis protein RibBA</fullName>
    </recommendedName>
    <domain>
        <recommendedName>
            <fullName evidence="20">3,4-dihydroxy-2-butanone 4-phosphate synthase</fullName>
            <shortName evidence="20">DHBP synthase</shortName>
            <ecNumber evidence="20">4.1.99.12</ecNumber>
        </recommendedName>
    </domain>
    <domain>
        <recommendedName>
            <fullName evidence="20">GTP cyclohydrolase-2</fullName>
            <ecNumber evidence="20">3.5.4.25</ecNumber>
        </recommendedName>
        <alternativeName>
            <fullName evidence="20">GTP cyclohydrolase II</fullName>
        </alternativeName>
    </domain>
</protein>
<evidence type="ECO:0000256" key="17">
    <source>
        <dbReference type="ARBA" id="ARBA00023268"/>
    </source>
</evidence>
<dbReference type="HAMAP" id="MF_00179">
    <property type="entry name" value="RibA"/>
    <property type="match status" value="1"/>
</dbReference>
<feature type="binding site" evidence="20">
    <location>
        <begin position="296"/>
        <end position="298"/>
    </location>
    <ligand>
        <name>GTP</name>
        <dbReference type="ChEBI" id="CHEBI:37565"/>
    </ligand>
</feature>
<dbReference type="InterPro" id="IPR016299">
    <property type="entry name" value="Riboflavin_synth_RibBA"/>
</dbReference>
<keyword evidence="14 20" id="KW-0342">GTP-binding</keyword>
<feature type="binding site" evidence="20">
    <location>
        <position position="165"/>
    </location>
    <ligand>
        <name>D-ribulose 5-phosphate</name>
        <dbReference type="ChEBI" id="CHEBI:58121"/>
    </ligand>
</feature>
<keyword evidence="10 20" id="KW-0547">Nucleotide-binding</keyword>
<keyword evidence="12 20" id="KW-0862">Zinc</keyword>
<evidence type="ECO:0000313" key="23">
    <source>
        <dbReference type="Proteomes" id="UP000001338"/>
    </source>
</evidence>
<feature type="binding site" evidence="20">
    <location>
        <begin position="26"/>
        <end position="27"/>
    </location>
    <ligand>
        <name>D-ribulose 5-phosphate</name>
        <dbReference type="ChEBI" id="CHEBI:58121"/>
    </ligand>
</feature>
<keyword evidence="11 20" id="KW-0378">Hydrolase</keyword>
<dbReference type="FunFam" id="3.40.50.10990:FF:000001">
    <property type="entry name" value="Riboflavin biosynthesis protein RibBA"/>
    <property type="match status" value="1"/>
</dbReference>
<feature type="active site" description="Nucleophile; for GTP cyclohydrolase activity" evidence="20">
    <location>
        <position position="332"/>
    </location>
</feature>
<dbReference type="EMBL" id="AFLV02000032">
    <property type="protein sequence ID" value="EKR64883.1"/>
    <property type="molecule type" value="Genomic_DNA"/>
</dbReference>
<feature type="site" description="Essential for DHBP synthase activity" evidence="20">
    <location>
        <position position="127"/>
    </location>
</feature>
<dbReference type="PANTHER" id="PTHR21327">
    <property type="entry name" value="GTP CYCLOHYDROLASE II-RELATED"/>
    <property type="match status" value="1"/>
</dbReference>
<reference evidence="22 23" key="1">
    <citation type="submission" date="2012-10" db="EMBL/GenBank/DDBJ databases">
        <authorList>
            <person name="Harkins D.M."/>
            <person name="Durkin A.S."/>
            <person name="Brinkac L.M."/>
            <person name="Haft D.H."/>
            <person name="Selengut J.D."/>
            <person name="Sanka R."/>
            <person name="DePew J."/>
            <person name="Purushe J."/>
            <person name="Whelen A.C."/>
            <person name="Vinetz J.M."/>
            <person name="Sutton G.G."/>
            <person name="Nierman W.C."/>
            <person name="Fouts D.E."/>
        </authorList>
    </citation>
    <scope>NUCLEOTIDE SEQUENCE [LARGE SCALE GENOMIC DNA]</scope>
    <source>
        <strain evidence="22 23">2006001853</strain>
    </source>
</reference>
<dbReference type="GO" id="GO:0008686">
    <property type="term" value="F:3,4-dihydroxy-2-butanone-4-phosphate synthase activity"/>
    <property type="evidence" value="ECO:0007669"/>
    <property type="project" value="UniProtKB-UniRule"/>
</dbReference>
<feature type="binding site" evidence="20">
    <location>
        <position position="269"/>
    </location>
    <ligand>
        <name>Zn(2+)</name>
        <dbReference type="ChEBI" id="CHEBI:29105"/>
        <note>catalytic</note>
    </ligand>
</feature>
<feature type="active site" description="Proton acceptor; for GTP cyclohydrolase activity" evidence="20">
    <location>
        <position position="330"/>
    </location>
</feature>
<dbReference type="SUPFAM" id="SSF142695">
    <property type="entry name" value="RibA-like"/>
    <property type="match status" value="1"/>
</dbReference>
<feature type="domain" description="GTP cyclohydrolase II" evidence="21">
    <location>
        <begin position="211"/>
        <end position="374"/>
    </location>
</feature>
<dbReference type="Proteomes" id="UP000001338">
    <property type="component" value="Unassembled WGS sequence"/>
</dbReference>
<evidence type="ECO:0000256" key="2">
    <source>
        <dbReference type="ARBA" id="ARBA00001936"/>
    </source>
</evidence>
<keyword evidence="16 20" id="KW-0456">Lyase</keyword>
<feature type="binding site" evidence="20">
    <location>
        <position position="144"/>
    </location>
    <ligand>
        <name>Mg(2+)</name>
        <dbReference type="ChEBI" id="CHEBI:18420"/>
        <label>2</label>
    </ligand>
</feature>
<dbReference type="NCBIfam" id="TIGR00505">
    <property type="entry name" value="ribA"/>
    <property type="match status" value="1"/>
</dbReference>
<comment type="cofactor">
    <cofactor evidence="20">
        <name>Mg(2+)</name>
        <dbReference type="ChEBI" id="CHEBI:18420"/>
    </cofactor>
    <cofactor evidence="20">
        <name>Mn(2+)</name>
        <dbReference type="ChEBI" id="CHEBI:29035"/>
    </cofactor>
    <text evidence="20">Binds 2 divalent metal cations per subunit. Magnesium or manganese.</text>
</comment>
<comment type="catalytic activity">
    <reaction evidence="19 20">
        <text>GTP + 4 H2O = 2,5-diamino-6-hydroxy-4-(5-phosphoribosylamino)-pyrimidine + formate + 2 phosphate + 3 H(+)</text>
        <dbReference type="Rhea" id="RHEA:23704"/>
        <dbReference type="ChEBI" id="CHEBI:15377"/>
        <dbReference type="ChEBI" id="CHEBI:15378"/>
        <dbReference type="ChEBI" id="CHEBI:15740"/>
        <dbReference type="ChEBI" id="CHEBI:37565"/>
        <dbReference type="ChEBI" id="CHEBI:43474"/>
        <dbReference type="ChEBI" id="CHEBI:58614"/>
        <dbReference type="EC" id="3.5.4.25"/>
    </reaction>
</comment>
<keyword evidence="15 20" id="KW-0464">Manganese</keyword>
<feature type="binding site" evidence="20">
    <location>
        <position position="27"/>
    </location>
    <ligand>
        <name>Mg(2+)</name>
        <dbReference type="ChEBI" id="CHEBI:18420"/>
        <label>2</label>
    </ligand>
</feature>
<dbReference type="UniPathway" id="UPA00275">
    <property type="reaction ID" value="UER00399"/>
</dbReference>
<dbReference type="EC" id="4.1.99.12" evidence="20"/>
<dbReference type="FunFam" id="3.90.870.10:FF:000001">
    <property type="entry name" value="Riboflavin biosynthesis protein RibBA"/>
    <property type="match status" value="1"/>
</dbReference>
<dbReference type="Gene3D" id="3.90.870.10">
    <property type="entry name" value="DHBP synthase"/>
    <property type="match status" value="1"/>
</dbReference>
<evidence type="ECO:0000256" key="6">
    <source>
        <dbReference type="ARBA" id="ARBA00005520"/>
    </source>
</evidence>
<feature type="binding site" evidence="20">
    <location>
        <position position="353"/>
    </location>
    <ligand>
        <name>GTP</name>
        <dbReference type="ChEBI" id="CHEBI:37565"/>
    </ligand>
</feature>
<dbReference type="PIRSF" id="PIRSF001259">
    <property type="entry name" value="RibA"/>
    <property type="match status" value="1"/>
</dbReference>
<evidence type="ECO:0000256" key="8">
    <source>
        <dbReference type="ARBA" id="ARBA00022619"/>
    </source>
</evidence>
<dbReference type="GO" id="GO:0030145">
    <property type="term" value="F:manganese ion binding"/>
    <property type="evidence" value="ECO:0007669"/>
    <property type="project" value="UniProtKB-UniRule"/>
</dbReference>
<evidence type="ECO:0000256" key="19">
    <source>
        <dbReference type="ARBA" id="ARBA00049295"/>
    </source>
</evidence>
<organism evidence="22 23">
    <name type="scientific">Leptospira weilii str. 2006001853</name>
    <dbReference type="NCBI Taxonomy" id="1001589"/>
    <lineage>
        <taxon>Bacteria</taxon>
        <taxon>Pseudomonadati</taxon>
        <taxon>Spirochaetota</taxon>
        <taxon>Spirochaetia</taxon>
        <taxon>Leptospirales</taxon>
        <taxon>Leptospiraceae</taxon>
        <taxon>Leptospira</taxon>
    </lineage>
</organism>
<evidence type="ECO:0000256" key="16">
    <source>
        <dbReference type="ARBA" id="ARBA00023239"/>
    </source>
</evidence>
<feature type="binding site" evidence="20">
    <location>
        <position position="31"/>
    </location>
    <ligand>
        <name>D-ribulose 5-phosphate</name>
        <dbReference type="ChEBI" id="CHEBI:58121"/>
    </ligand>
</feature>
<dbReference type="Pfam" id="PF00926">
    <property type="entry name" value="DHBP_synthase"/>
    <property type="match status" value="1"/>
</dbReference>
<comment type="function">
    <text evidence="18 20">Catalyzes the conversion of GTP to 2,5-diamino-6-ribosylamino-4(3H)-pyrimidinone 5'-phosphate (DARP), formate and pyrophosphate.</text>
</comment>
<gene>
    <name evidence="22" type="primary">ribB ribA</name>
    <name evidence="20" type="synonym">ribBA</name>
    <name evidence="22" type="ORF">LEP1GSC036_2936</name>
</gene>
<evidence type="ECO:0000256" key="7">
    <source>
        <dbReference type="ARBA" id="ARBA00008976"/>
    </source>
</evidence>
<comment type="pathway">
    <text evidence="5 20">Cofactor biosynthesis; riboflavin biosynthesis; 2-hydroxy-3-oxobutyl phosphate from D-ribulose 5-phosphate: step 1/1.</text>
</comment>
<dbReference type="PANTHER" id="PTHR21327:SF18">
    <property type="entry name" value="3,4-DIHYDROXY-2-BUTANONE 4-PHOSPHATE SYNTHASE"/>
    <property type="match status" value="1"/>
</dbReference>
<keyword evidence="13 20" id="KW-0460">Magnesium</keyword>
<evidence type="ECO:0000256" key="10">
    <source>
        <dbReference type="ARBA" id="ARBA00022741"/>
    </source>
</evidence>
<feature type="region of interest" description="GTP cyclohydrolase II" evidence="20">
    <location>
        <begin position="203"/>
        <end position="401"/>
    </location>
</feature>
<dbReference type="InterPro" id="IPR036144">
    <property type="entry name" value="RibA-like_sf"/>
</dbReference>
<dbReference type="HAMAP" id="MF_01283">
    <property type="entry name" value="RibBA"/>
    <property type="match status" value="1"/>
</dbReference>
<keyword evidence="17 20" id="KW-0511">Multifunctional enzyme</keyword>
<name>A0A828Z1N7_9LEPT</name>
<evidence type="ECO:0000256" key="3">
    <source>
        <dbReference type="ARBA" id="ARBA00002284"/>
    </source>
</evidence>
<comment type="catalytic activity">
    <reaction evidence="1 20">
        <text>D-ribulose 5-phosphate = (2S)-2-hydroxy-3-oxobutyl phosphate + formate + H(+)</text>
        <dbReference type="Rhea" id="RHEA:18457"/>
        <dbReference type="ChEBI" id="CHEBI:15378"/>
        <dbReference type="ChEBI" id="CHEBI:15740"/>
        <dbReference type="ChEBI" id="CHEBI:58121"/>
        <dbReference type="ChEBI" id="CHEBI:58830"/>
        <dbReference type="EC" id="4.1.99.12"/>
    </reaction>
</comment>
<feature type="binding site" evidence="20">
    <location>
        <position position="271"/>
    </location>
    <ligand>
        <name>Zn(2+)</name>
        <dbReference type="ChEBI" id="CHEBI:29105"/>
        <note>catalytic</note>
    </ligand>
</feature>
<proteinExistence type="inferred from homology"/>
<accession>A0A828Z1N7</accession>
<dbReference type="GO" id="GO:0009231">
    <property type="term" value="P:riboflavin biosynthetic process"/>
    <property type="evidence" value="ECO:0007669"/>
    <property type="project" value="UniProtKB-UniRule"/>
</dbReference>
<evidence type="ECO:0000256" key="18">
    <source>
        <dbReference type="ARBA" id="ARBA00043932"/>
    </source>
</evidence>
<keyword evidence="8 20" id="KW-0686">Riboflavin biosynthesis</keyword>
<evidence type="ECO:0000256" key="15">
    <source>
        <dbReference type="ARBA" id="ARBA00023211"/>
    </source>
</evidence>
<dbReference type="InterPro" id="IPR032677">
    <property type="entry name" value="GTP_cyclohydro_II"/>
</dbReference>
<feature type="binding site" evidence="20">
    <location>
        <begin position="141"/>
        <end position="145"/>
    </location>
    <ligand>
        <name>D-ribulose 5-phosphate</name>
        <dbReference type="ChEBI" id="CHEBI:58121"/>
    </ligand>
</feature>
<dbReference type="Gene3D" id="3.40.50.10990">
    <property type="entry name" value="GTP cyclohydrolase II"/>
    <property type="match status" value="1"/>
</dbReference>
<evidence type="ECO:0000256" key="5">
    <source>
        <dbReference type="ARBA" id="ARBA00004904"/>
    </source>
</evidence>
<dbReference type="InterPro" id="IPR017945">
    <property type="entry name" value="DHBP_synth_RibB-like_a/b_dom"/>
</dbReference>
<evidence type="ECO:0000259" key="21">
    <source>
        <dbReference type="Pfam" id="PF00925"/>
    </source>
</evidence>
<feature type="region of interest" description="DHBP synthase" evidence="20">
    <location>
        <begin position="1"/>
        <end position="202"/>
    </location>
</feature>
<evidence type="ECO:0000256" key="4">
    <source>
        <dbReference type="ARBA" id="ARBA00004853"/>
    </source>
</evidence>
<dbReference type="AlphaFoldDB" id="A0A828Z1N7"/>
<dbReference type="CDD" id="cd00641">
    <property type="entry name" value="GTP_cyclohydro2"/>
    <property type="match status" value="1"/>
</dbReference>
<comment type="cofactor">
    <cofactor evidence="2">
        <name>Mn(2+)</name>
        <dbReference type="ChEBI" id="CHEBI:29035"/>
    </cofactor>
</comment>
<dbReference type="GO" id="GO:0008270">
    <property type="term" value="F:zinc ion binding"/>
    <property type="evidence" value="ECO:0007669"/>
    <property type="project" value="UniProtKB-UniRule"/>
</dbReference>
<dbReference type="GO" id="GO:0000287">
    <property type="term" value="F:magnesium ion binding"/>
    <property type="evidence" value="ECO:0007669"/>
    <property type="project" value="UniProtKB-UniRule"/>
</dbReference>
<comment type="function">
    <text evidence="3 20">Catalyzes the conversion of D-ribulose 5-phosphate to formate and 3,4-dihydroxy-2-butanone 4-phosphate.</text>
</comment>
<evidence type="ECO:0000313" key="22">
    <source>
        <dbReference type="EMBL" id="EKR64883.1"/>
    </source>
</evidence>
<feature type="binding site" evidence="20">
    <location>
        <position position="318"/>
    </location>
    <ligand>
        <name>GTP</name>
        <dbReference type="ChEBI" id="CHEBI:37565"/>
    </ligand>
</feature>
<keyword evidence="9 20" id="KW-0479">Metal-binding</keyword>
<evidence type="ECO:0000256" key="13">
    <source>
        <dbReference type="ARBA" id="ARBA00022842"/>
    </source>
</evidence>
<dbReference type="InterPro" id="IPR000422">
    <property type="entry name" value="DHBP_synthase_RibB"/>
</dbReference>
<feature type="binding site" evidence="20">
    <location>
        <position position="27"/>
    </location>
    <ligand>
        <name>Mg(2+)</name>
        <dbReference type="ChEBI" id="CHEBI:18420"/>
        <label>1</label>
    </ligand>
</feature>
<dbReference type="EC" id="3.5.4.25" evidence="20"/>
<evidence type="ECO:0000256" key="1">
    <source>
        <dbReference type="ARBA" id="ARBA00000141"/>
    </source>
</evidence>
<feature type="site" description="Essential for DHBP synthase activity" evidence="20">
    <location>
        <position position="165"/>
    </location>
</feature>
<dbReference type="GO" id="GO:0005525">
    <property type="term" value="F:GTP binding"/>
    <property type="evidence" value="ECO:0007669"/>
    <property type="project" value="UniProtKB-KW"/>
</dbReference>
<evidence type="ECO:0000256" key="9">
    <source>
        <dbReference type="ARBA" id="ARBA00022723"/>
    </source>
</evidence>
<evidence type="ECO:0000256" key="14">
    <source>
        <dbReference type="ARBA" id="ARBA00023134"/>
    </source>
</evidence>
<dbReference type="HAMAP" id="MF_00180">
    <property type="entry name" value="RibB"/>
    <property type="match status" value="1"/>
</dbReference>
<comment type="similarity">
    <text evidence="7 20">In the C-terminal section; belongs to the GTP cyclohydrolase II family.</text>
</comment>
<comment type="pathway">
    <text evidence="4 20">Cofactor biosynthesis; riboflavin biosynthesis; 5-amino-6-(D-ribitylamino)uracil from GTP: step 1/4.</text>
</comment>
<dbReference type="NCBIfam" id="NF006803">
    <property type="entry name" value="PRK09311.1"/>
    <property type="match status" value="1"/>
</dbReference>
<comment type="cofactor">
    <cofactor evidence="20">
        <name>Zn(2+)</name>
        <dbReference type="ChEBI" id="CHEBI:29105"/>
    </cofactor>
    <text evidence="20">Binds 1 zinc ion per subunit.</text>
</comment>
<comment type="caution">
    <text evidence="22">The sequence shown here is derived from an EMBL/GenBank/DDBJ whole genome shotgun (WGS) entry which is preliminary data.</text>
</comment>
<dbReference type="SUPFAM" id="SSF55821">
    <property type="entry name" value="YrdC/RibB"/>
    <property type="match status" value="1"/>
</dbReference>
<feature type="binding site" evidence="20">
    <location>
        <position position="274"/>
    </location>
    <ligand>
        <name>GTP</name>
        <dbReference type="ChEBI" id="CHEBI:37565"/>
    </ligand>
</feature>
<feature type="binding site" evidence="20">
    <location>
        <position position="258"/>
    </location>
    <ligand>
        <name>Zn(2+)</name>
        <dbReference type="ChEBI" id="CHEBI:29105"/>
        <note>catalytic</note>
    </ligand>
</feature>
<dbReference type="Pfam" id="PF00925">
    <property type="entry name" value="GTP_cyclohydro2"/>
    <property type="match status" value="1"/>
</dbReference>
<dbReference type="GO" id="GO:0005829">
    <property type="term" value="C:cytosol"/>
    <property type="evidence" value="ECO:0007669"/>
    <property type="project" value="TreeGrafter"/>
</dbReference>
<sequence length="401" mass="44608">MIQPIENAIEEIKSGRMIILVDSEDRENEGDLVVAAEFADKEKINFMATFGRGLICIPMEAERLKKLGLNRMVDDYSLGDKHGTAFTVSVDAKYGTSTGISAQDRAITVQTLLDDKTVSSDLMRPGHLFPLQAVPGGVLRRAGHTEAAVDLSKLARLYPAGVICEIMNDDGTMARLPDLERFAKKHELNIYTIEDLIRYRRAKENLIRLEVESKLPTEYGDFTIRAYSTLIDDKIHVALIKGDIKKEETTMVRVHSECLTGDIFSSNRCDCGPQLHSALEMISKEGKGVLLYMRQEGRGIGLINKLKAYNIQDKGYDTVEANEKLGFAPDLRDYGIGAQILREIGIGKMKILTNNPRKIVGLDGYGLEVVERVPIEIQPGSDNHNYLMTKKLKLGHMLGLG</sequence>
<evidence type="ECO:0000256" key="11">
    <source>
        <dbReference type="ARBA" id="ARBA00022801"/>
    </source>
</evidence>
<dbReference type="GeneID" id="61112194"/>
<feature type="binding site" evidence="20">
    <location>
        <position position="358"/>
    </location>
    <ligand>
        <name>GTP</name>
        <dbReference type="ChEBI" id="CHEBI:37565"/>
    </ligand>
</feature>
<feature type="binding site" evidence="20">
    <location>
        <begin position="253"/>
        <end position="257"/>
    </location>
    <ligand>
        <name>GTP</name>
        <dbReference type="ChEBI" id="CHEBI:37565"/>
    </ligand>
</feature>
<dbReference type="NCBIfam" id="TIGR00506">
    <property type="entry name" value="ribB"/>
    <property type="match status" value="1"/>
</dbReference>
<dbReference type="NCBIfam" id="NF001591">
    <property type="entry name" value="PRK00393.1"/>
    <property type="match status" value="1"/>
</dbReference>
<evidence type="ECO:0000256" key="12">
    <source>
        <dbReference type="ARBA" id="ARBA00022833"/>
    </source>
</evidence>
<dbReference type="InterPro" id="IPR000926">
    <property type="entry name" value="RibA"/>
</dbReference>
<dbReference type="GO" id="GO:0003935">
    <property type="term" value="F:GTP cyclohydrolase II activity"/>
    <property type="evidence" value="ECO:0007669"/>
    <property type="project" value="UniProtKB-UniRule"/>
</dbReference>
<comment type="similarity">
    <text evidence="6 20">In the N-terminal section; belongs to the DHBP synthase family.</text>
</comment>
<evidence type="ECO:0000256" key="20">
    <source>
        <dbReference type="HAMAP-Rule" id="MF_01283"/>
    </source>
</evidence>